<sequence>MHPANPGLMRFQYQDVSVDTQQKRIAGFKPEPLTNDYRNHNPSVVIEPGHDILVFRDS</sequence>
<protein>
    <submittedName>
        <fullName evidence="1">Uncharacterized protein</fullName>
    </submittedName>
</protein>
<dbReference type="EMBL" id="OKRB01000122">
    <property type="protein sequence ID" value="SPE28018.1"/>
    <property type="molecule type" value="Genomic_DNA"/>
</dbReference>
<evidence type="ECO:0000313" key="2">
    <source>
        <dbReference type="Proteomes" id="UP000239735"/>
    </source>
</evidence>
<gene>
    <name evidence="1" type="ORF">SBA5_620015</name>
</gene>
<organism evidence="1 2">
    <name type="scientific">Candidatus Sulfuritelmatomonas gaucii</name>
    <dbReference type="NCBI Taxonomy" id="2043161"/>
    <lineage>
        <taxon>Bacteria</taxon>
        <taxon>Pseudomonadati</taxon>
        <taxon>Acidobacteriota</taxon>
        <taxon>Terriglobia</taxon>
        <taxon>Terriglobales</taxon>
        <taxon>Acidobacteriaceae</taxon>
        <taxon>Candidatus Sulfuritelmatomonas</taxon>
    </lineage>
</organism>
<dbReference type="AlphaFoldDB" id="A0A2N9LXR8"/>
<proteinExistence type="predicted"/>
<reference evidence="2" key="1">
    <citation type="submission" date="2018-02" db="EMBL/GenBank/DDBJ databases">
        <authorList>
            <person name="Hausmann B."/>
        </authorList>
    </citation>
    <scope>NUCLEOTIDE SEQUENCE [LARGE SCALE GENOMIC DNA]</scope>
    <source>
        <strain evidence="2">Peat soil MAG SbA5</strain>
    </source>
</reference>
<dbReference type="Proteomes" id="UP000239735">
    <property type="component" value="Unassembled WGS sequence"/>
</dbReference>
<accession>A0A2N9LXR8</accession>
<evidence type="ECO:0000313" key="1">
    <source>
        <dbReference type="EMBL" id="SPE28018.1"/>
    </source>
</evidence>
<name>A0A2N9LXR8_9BACT</name>